<keyword evidence="2" id="KW-0012">Acyltransferase</keyword>
<accession>A0ABV2M4W6</accession>
<organism evidence="4 5">
    <name type="scientific">Blautia caecimuris</name>
    <dbReference type="NCBI Taxonomy" id="1796615"/>
    <lineage>
        <taxon>Bacteria</taxon>
        <taxon>Bacillati</taxon>
        <taxon>Bacillota</taxon>
        <taxon>Clostridia</taxon>
        <taxon>Lachnospirales</taxon>
        <taxon>Lachnospiraceae</taxon>
        <taxon>Blautia</taxon>
    </lineage>
</organism>
<reference evidence="4 5" key="1">
    <citation type="submission" date="2024-06" db="EMBL/GenBank/DDBJ databases">
        <title>Genomic Encyclopedia of Type Strains, Phase IV (KMG-IV): sequencing the most valuable type-strain genomes for metagenomic binning, comparative biology and taxonomic classification.</title>
        <authorList>
            <person name="Goeker M."/>
        </authorList>
    </citation>
    <scope>NUCLEOTIDE SEQUENCE [LARGE SCALE GENOMIC DNA]</scope>
    <source>
        <strain evidence="4 5">DSM 29492</strain>
    </source>
</reference>
<dbReference type="CDD" id="cd04301">
    <property type="entry name" value="NAT_SF"/>
    <property type="match status" value="1"/>
</dbReference>
<dbReference type="Gene3D" id="3.40.630.30">
    <property type="match status" value="1"/>
</dbReference>
<evidence type="ECO:0000256" key="2">
    <source>
        <dbReference type="ARBA" id="ARBA00023315"/>
    </source>
</evidence>
<keyword evidence="5" id="KW-1185">Reference proteome</keyword>
<dbReference type="InterPro" id="IPR016181">
    <property type="entry name" value="Acyl_CoA_acyltransferase"/>
</dbReference>
<evidence type="ECO:0000313" key="5">
    <source>
        <dbReference type="Proteomes" id="UP001549106"/>
    </source>
</evidence>
<dbReference type="PROSITE" id="PS51186">
    <property type="entry name" value="GNAT"/>
    <property type="match status" value="1"/>
</dbReference>
<dbReference type="RefSeq" id="WP_257465136.1">
    <property type="nucleotide sequence ID" value="NZ_JANJZT010000023.1"/>
</dbReference>
<dbReference type="InterPro" id="IPR000182">
    <property type="entry name" value="GNAT_dom"/>
</dbReference>
<protein>
    <submittedName>
        <fullName evidence="4">Ribosomal protein S18 acetylase RimI-like enzyme</fullName>
    </submittedName>
</protein>
<dbReference type="InterPro" id="IPR051556">
    <property type="entry name" value="N-term/lysine_N-AcTrnsfr"/>
</dbReference>
<evidence type="ECO:0000313" key="4">
    <source>
        <dbReference type="EMBL" id="MET3751451.1"/>
    </source>
</evidence>
<evidence type="ECO:0000256" key="1">
    <source>
        <dbReference type="ARBA" id="ARBA00022679"/>
    </source>
</evidence>
<gene>
    <name evidence="4" type="ORF">ABID24_002710</name>
</gene>
<dbReference type="SUPFAM" id="SSF55729">
    <property type="entry name" value="Acyl-CoA N-acyltransferases (Nat)"/>
    <property type="match status" value="1"/>
</dbReference>
<name>A0ABV2M4W6_9FIRM</name>
<evidence type="ECO:0000259" key="3">
    <source>
        <dbReference type="PROSITE" id="PS51186"/>
    </source>
</evidence>
<dbReference type="EMBL" id="JBEPMJ010000022">
    <property type="protein sequence ID" value="MET3751451.1"/>
    <property type="molecule type" value="Genomic_DNA"/>
</dbReference>
<dbReference type="PANTHER" id="PTHR42919">
    <property type="entry name" value="N-ALPHA-ACETYLTRANSFERASE"/>
    <property type="match status" value="1"/>
</dbReference>
<dbReference type="Proteomes" id="UP001549106">
    <property type="component" value="Unassembled WGS sequence"/>
</dbReference>
<dbReference type="Pfam" id="PF00583">
    <property type="entry name" value="Acetyltransf_1"/>
    <property type="match status" value="1"/>
</dbReference>
<keyword evidence="1" id="KW-0808">Transferase</keyword>
<feature type="domain" description="N-acetyltransferase" evidence="3">
    <location>
        <begin position="19"/>
        <end position="158"/>
    </location>
</feature>
<dbReference type="PANTHER" id="PTHR42919:SF8">
    <property type="entry name" value="N-ALPHA-ACETYLTRANSFERASE 50"/>
    <property type="match status" value="1"/>
</dbReference>
<proteinExistence type="predicted"/>
<sequence>MEELQITGLTEKDYESVNKAYHKLHEEHVKGRPDIYTDTRELLTKEEFQEIVKSKEYVAVGAKKQEELAGFVIAKRKVTPENPMLKKNHTLYIDAIYVMEKFRKQGVGRSLYSYLEVLAEKESLQRIDLKVWAFNAGAVAFYESLGFQVQSFNMERRF</sequence>
<comment type="caution">
    <text evidence="4">The sequence shown here is derived from an EMBL/GenBank/DDBJ whole genome shotgun (WGS) entry which is preliminary data.</text>
</comment>